<dbReference type="SUPFAM" id="SSF48208">
    <property type="entry name" value="Six-hairpin glycosidases"/>
    <property type="match status" value="1"/>
</dbReference>
<dbReference type="Gene3D" id="1.50.10.10">
    <property type="match status" value="1"/>
</dbReference>
<organism evidence="5 6">
    <name type="scientific">Lactiplantibacillus brownii</name>
    <dbReference type="NCBI Taxonomy" id="3069269"/>
    <lineage>
        <taxon>Bacteria</taxon>
        <taxon>Bacillati</taxon>
        <taxon>Bacillota</taxon>
        <taxon>Bacilli</taxon>
        <taxon>Lactobacillales</taxon>
        <taxon>Lactobacillaceae</taxon>
        <taxon>Lactiplantibacillus</taxon>
    </lineage>
</organism>
<evidence type="ECO:0000256" key="2">
    <source>
        <dbReference type="ARBA" id="ARBA00022801"/>
    </source>
</evidence>
<dbReference type="InterPro" id="IPR004888">
    <property type="entry name" value="Glycoside_hydrolase_63"/>
</dbReference>
<gene>
    <name evidence="5" type="ORF">RA086_03815</name>
</gene>
<dbReference type="Pfam" id="PF22422">
    <property type="entry name" value="MGH1-like_GH"/>
    <property type="match status" value="1"/>
</dbReference>
<evidence type="ECO:0000313" key="5">
    <source>
        <dbReference type="EMBL" id="MDQ7936773.1"/>
    </source>
</evidence>
<reference evidence="5 6" key="1">
    <citation type="journal article" date="2023" name="Int. J. Syst. Evol. Microbiol.">
        <title>Lactiplantibacillus brownii sp. nov., a novel psychrotolerant species isolated from sauerkraut.</title>
        <authorList>
            <person name="Heng Y.C."/>
            <person name="Silvaraju S."/>
            <person name="Lee J.K.Y."/>
            <person name="Kittelmann S."/>
        </authorList>
    </citation>
    <scope>NUCLEOTIDE SEQUENCE [LARGE SCALE GENOMIC DNA]</scope>
    <source>
        <strain evidence="5 6">WILCCON 0030</strain>
    </source>
</reference>
<evidence type="ECO:0000313" key="6">
    <source>
        <dbReference type="Proteomes" id="UP001227831"/>
    </source>
</evidence>
<dbReference type="InterPro" id="IPR054491">
    <property type="entry name" value="MGH1-like_GH"/>
</dbReference>
<dbReference type="GO" id="GO:0016798">
    <property type="term" value="F:hydrolase activity, acting on glycosyl bonds"/>
    <property type="evidence" value="ECO:0007669"/>
    <property type="project" value="UniProtKB-KW"/>
</dbReference>
<name>A0ABU1A766_9LACO</name>
<dbReference type="PANTHER" id="PTHR10412">
    <property type="entry name" value="MANNOSYL-OLIGOSACCHARIDE GLUCOSIDASE"/>
    <property type="match status" value="1"/>
</dbReference>
<evidence type="ECO:0000256" key="3">
    <source>
        <dbReference type="ARBA" id="ARBA00023295"/>
    </source>
</evidence>
<keyword evidence="2" id="KW-0378">Hydrolase</keyword>
<dbReference type="PANTHER" id="PTHR10412:SF11">
    <property type="entry name" value="MANNOSYL-OLIGOSACCHARIDE GLUCOSIDASE"/>
    <property type="match status" value="1"/>
</dbReference>
<dbReference type="InterPro" id="IPR008928">
    <property type="entry name" value="6-hairpin_glycosidase_sf"/>
</dbReference>
<comment type="caution">
    <text evidence="5">The sequence shown here is derived from an EMBL/GenBank/DDBJ whole genome shotgun (WGS) entry which is preliminary data.</text>
</comment>
<accession>A0ABU1A766</accession>
<feature type="domain" description="Mannosylglycerate hydrolase MGH1-like glycoside hydrolase" evidence="4">
    <location>
        <begin position="252"/>
        <end position="556"/>
    </location>
</feature>
<sequence>MRLELNTFSFYGSYMGLLVENQHLFLRSLHGDSKANMNSLELIPLYHQQVVTDFTTKMTATSVTISTKFGQLNLTFGDKDTLVFESNTQLGLKICSQPKFNFEYSYQLGSAEQPYYIINSYKNLTKYLVYTLAGTDQLSQELQVDTTGSNSTAHNRSDILVQPNAAGKMVVAIQEIQHNMANPHWELPEFETLVAQNKQKMADFITTSQLTKCPQKFKSIYQDAYYILWSDTVAPTGLLHYPSVYASNNHFPGVWTWDHCFMALALMRTHPDLAWAQMATVFDYQDAVGQLPGSISDSTIRWNFSKPPIHGLIFAEMLRVMSLTTAQKQQIYRWISKQVNYLVTYRDTNHDGIVEYLHGNDSGMDNSTVFKHQVVVDSPDLTAYLIMDYDLLAKLATELQLTTANHWQQQAKALSQRLVTTFFDKESLPFARETQTKQAIQSQSLLPLMSLTANRYLPTALNQAMVKQLKTHFMTTYGLATEALASPDYHADSYWRGAVWAPSTILIYLALEQLGETTLANQLKQGLCHMIRQSGFAENFDAKTGQGLRDRSFSWTASALIYLLEVV</sequence>
<protein>
    <submittedName>
        <fullName evidence="5">Trehalase family glycosidase</fullName>
    </submittedName>
</protein>
<evidence type="ECO:0000259" key="4">
    <source>
        <dbReference type="Pfam" id="PF22422"/>
    </source>
</evidence>
<dbReference type="Proteomes" id="UP001227831">
    <property type="component" value="Unassembled WGS sequence"/>
</dbReference>
<proteinExistence type="inferred from homology"/>
<keyword evidence="6" id="KW-1185">Reference proteome</keyword>
<dbReference type="InterPro" id="IPR012341">
    <property type="entry name" value="6hp_glycosidase-like_sf"/>
</dbReference>
<keyword evidence="3 5" id="KW-0326">Glycosidase</keyword>
<evidence type="ECO:0000256" key="1">
    <source>
        <dbReference type="ARBA" id="ARBA00010833"/>
    </source>
</evidence>
<dbReference type="EMBL" id="JAVCWF010000001">
    <property type="protein sequence ID" value="MDQ7936773.1"/>
    <property type="molecule type" value="Genomic_DNA"/>
</dbReference>
<dbReference type="RefSeq" id="WP_308702582.1">
    <property type="nucleotide sequence ID" value="NZ_AP027463.1"/>
</dbReference>
<comment type="similarity">
    <text evidence="1">Belongs to the glycosyl hydrolase 63 family.</text>
</comment>